<evidence type="ECO:0000256" key="3">
    <source>
        <dbReference type="SAM" id="MobiDB-lite"/>
    </source>
</evidence>
<name>A0AAV8UWG1_9RHOD</name>
<reference evidence="4 5" key="1">
    <citation type="journal article" date="2023" name="Nat. Commun.">
        <title>Origin of minicircular mitochondrial genomes in red algae.</title>
        <authorList>
            <person name="Lee Y."/>
            <person name="Cho C.H."/>
            <person name="Lee Y.M."/>
            <person name="Park S.I."/>
            <person name="Yang J.H."/>
            <person name="West J.A."/>
            <person name="Bhattacharya D."/>
            <person name="Yoon H.S."/>
        </authorList>
    </citation>
    <scope>NUCLEOTIDE SEQUENCE [LARGE SCALE GENOMIC DNA]</scope>
    <source>
        <strain evidence="4 5">CCMP1338</strain>
        <tissue evidence="4">Whole cell</tissue>
    </source>
</reference>
<evidence type="ECO:0000256" key="1">
    <source>
        <dbReference type="ARBA" id="ARBA00007355"/>
    </source>
</evidence>
<evidence type="ECO:0000256" key="2">
    <source>
        <dbReference type="SAM" id="Coils"/>
    </source>
</evidence>
<keyword evidence="2" id="KW-0175">Coiled coil</keyword>
<dbReference type="InterPro" id="IPR007763">
    <property type="entry name" value="NDUFA12"/>
</dbReference>
<dbReference type="InterPro" id="IPR052618">
    <property type="entry name" value="ComplexI_NDUFA12"/>
</dbReference>
<organism evidence="4 5">
    <name type="scientific">Rhodosorus marinus</name>
    <dbReference type="NCBI Taxonomy" id="101924"/>
    <lineage>
        <taxon>Eukaryota</taxon>
        <taxon>Rhodophyta</taxon>
        <taxon>Stylonematophyceae</taxon>
        <taxon>Stylonematales</taxon>
        <taxon>Stylonemataceae</taxon>
        <taxon>Rhodosorus</taxon>
    </lineage>
</organism>
<dbReference type="GO" id="GO:0045271">
    <property type="term" value="C:respiratory chain complex I"/>
    <property type="evidence" value="ECO:0007669"/>
    <property type="project" value="InterPro"/>
</dbReference>
<dbReference type="Pfam" id="PF05071">
    <property type="entry name" value="NDUFA12"/>
    <property type="match status" value="1"/>
</dbReference>
<dbReference type="GO" id="GO:0032981">
    <property type="term" value="P:mitochondrial respiratory chain complex I assembly"/>
    <property type="evidence" value="ECO:0007669"/>
    <property type="project" value="TreeGrafter"/>
</dbReference>
<comment type="similarity">
    <text evidence="1">Belongs to the complex I NDUFA12 subunit family.</text>
</comment>
<feature type="region of interest" description="Disordered" evidence="3">
    <location>
        <begin position="170"/>
        <end position="225"/>
    </location>
</feature>
<evidence type="ECO:0000313" key="5">
    <source>
        <dbReference type="Proteomes" id="UP001157974"/>
    </source>
</evidence>
<dbReference type="Proteomes" id="UP001157974">
    <property type="component" value="Unassembled WGS sequence"/>
</dbReference>
<accession>A0AAV8UWG1</accession>
<comment type="caution">
    <text evidence="4">The sequence shown here is derived from an EMBL/GenBank/DDBJ whole genome shotgun (WGS) entry which is preliminary data.</text>
</comment>
<evidence type="ECO:0008006" key="6">
    <source>
        <dbReference type="Google" id="ProtNLM"/>
    </source>
</evidence>
<dbReference type="PANTHER" id="PTHR32470:SF2">
    <property type="entry name" value="NADH DEHYDROGENASE [UBIQUINONE] 1 ALPHA SUBCOMPLEX ASSEMBLY FACTOR 2"/>
    <property type="match status" value="1"/>
</dbReference>
<dbReference type="EMBL" id="JAMWBK010000005">
    <property type="protein sequence ID" value="KAJ8905392.1"/>
    <property type="molecule type" value="Genomic_DNA"/>
</dbReference>
<dbReference type="AlphaFoldDB" id="A0AAV8UWG1"/>
<feature type="coiled-coil region" evidence="2">
    <location>
        <begin position="113"/>
        <end position="140"/>
    </location>
</feature>
<gene>
    <name evidence="4" type="ORF">NDN08_001899</name>
</gene>
<evidence type="ECO:0000313" key="4">
    <source>
        <dbReference type="EMBL" id="KAJ8905392.1"/>
    </source>
</evidence>
<proteinExistence type="inferred from homology"/>
<dbReference type="PANTHER" id="PTHR32470">
    <property type="entry name" value="ADH DEHYDROGENASE [UBIQUINONE] 1 ALPHA SUBCOMPLEX ASSEMBLY FACTOR 2"/>
    <property type="match status" value="1"/>
</dbReference>
<feature type="compositionally biased region" description="Basic and acidic residues" evidence="3">
    <location>
        <begin position="184"/>
        <end position="197"/>
    </location>
</feature>
<keyword evidence="5" id="KW-1185">Reference proteome</keyword>
<dbReference type="GO" id="GO:0005739">
    <property type="term" value="C:mitochondrion"/>
    <property type="evidence" value="ECO:0007669"/>
    <property type="project" value="TreeGrafter"/>
</dbReference>
<sequence length="225" mass="25529">MSWRAGLNRCVLLYRPCRSGTFVGTEVLFLRSEGLFASVISVLLRAKNWYLARTEVGRDKIGNVYYLQRVKGRTEKRLVDYANGDATLVSKVPNEWWSWLHYSRPDPPTPREIEISDAKAADLKRRVKALEEEDAKERVRQFASKMSSYDDQAQAHTQSVEQIAFRAMGGREKGGMTSSQNASAEKRDADASTHMNEEIAPQGEGESFRPGEWKPSTTRRRGRLG</sequence>
<protein>
    <recommendedName>
        <fullName evidence="6">NADH dehydrogenase [ubiquinone] 1 alpha subcomplex subunit 12</fullName>
    </recommendedName>
</protein>